<dbReference type="AlphaFoldDB" id="A0A5P1FIF3"/>
<name>A0A5P1FIF3_ASPOF</name>
<dbReference type="GO" id="GO:0016020">
    <property type="term" value="C:membrane"/>
    <property type="evidence" value="ECO:0007669"/>
    <property type="project" value="InterPro"/>
</dbReference>
<dbReference type="InterPro" id="IPR036049">
    <property type="entry name" value="Ribosomal_uL29_sf"/>
</dbReference>
<evidence type="ECO:0000313" key="1">
    <source>
        <dbReference type="EMBL" id="ONK78175.1"/>
    </source>
</evidence>
<protein>
    <submittedName>
        <fullName evidence="1">Uncharacterized protein</fullName>
    </submittedName>
</protein>
<dbReference type="GO" id="GO:0006044">
    <property type="term" value="P:N-acetylglucosamine metabolic process"/>
    <property type="evidence" value="ECO:0007669"/>
    <property type="project" value="TreeGrafter"/>
</dbReference>
<reference evidence="2" key="1">
    <citation type="journal article" date="2017" name="Nat. Commun.">
        <title>The asparagus genome sheds light on the origin and evolution of a young Y chromosome.</title>
        <authorList>
            <person name="Harkess A."/>
            <person name="Zhou J."/>
            <person name="Xu C."/>
            <person name="Bowers J.E."/>
            <person name="Van der Hulst R."/>
            <person name="Ayyampalayam S."/>
            <person name="Mercati F."/>
            <person name="Riccardi P."/>
            <person name="McKain M.R."/>
            <person name="Kakrana A."/>
            <person name="Tang H."/>
            <person name="Ray J."/>
            <person name="Groenendijk J."/>
            <person name="Arikit S."/>
            <person name="Mathioni S.M."/>
            <person name="Nakano M."/>
            <person name="Shan H."/>
            <person name="Telgmann-Rauber A."/>
            <person name="Kanno A."/>
            <person name="Yue Z."/>
            <person name="Chen H."/>
            <person name="Li W."/>
            <person name="Chen Y."/>
            <person name="Xu X."/>
            <person name="Zhang Y."/>
            <person name="Luo S."/>
            <person name="Chen H."/>
            <person name="Gao J."/>
            <person name="Mao Z."/>
            <person name="Pires J.C."/>
            <person name="Luo M."/>
            <person name="Kudrna D."/>
            <person name="Wing R.A."/>
            <person name="Meyers B.C."/>
            <person name="Yi K."/>
            <person name="Kong H."/>
            <person name="Lavrijsen P."/>
            <person name="Sunseri F."/>
            <person name="Falavigna A."/>
            <person name="Ye Y."/>
            <person name="Leebens-Mack J.H."/>
            <person name="Chen G."/>
        </authorList>
    </citation>
    <scope>NUCLEOTIDE SEQUENCE [LARGE SCALE GENOMIC DNA]</scope>
    <source>
        <strain evidence="2">cv. DH0086</strain>
    </source>
</reference>
<dbReference type="GO" id="GO:0003735">
    <property type="term" value="F:structural constituent of ribosome"/>
    <property type="evidence" value="ECO:0007669"/>
    <property type="project" value="InterPro"/>
</dbReference>
<accession>A0A5P1FIF3</accession>
<proteinExistence type="predicted"/>
<dbReference type="GO" id="GO:0006412">
    <property type="term" value="P:translation"/>
    <property type="evidence" value="ECO:0007669"/>
    <property type="project" value="InterPro"/>
</dbReference>
<dbReference type="Gramene" id="ONK78175">
    <property type="protein sequence ID" value="ONK78175"/>
    <property type="gene ID" value="A4U43_C02F15290"/>
</dbReference>
<sequence>MRPEYIEPNIRAAEGTSHGSHKGGTHLFIVDNFGVKVVRLGIVQVLTVILQKQKTALRNAYKKKSSCLWISGPRKLTPLGGSCLQEEKFLPLDLRPKKTHTIRRKLTKHQKSDVGVQDLAKLVVDRNKFLISIEFPEVLHLQLRNYLYSFEFLLDDKSLRASVHRYRARETRYAHFRQTDGLLADSGWHCSLCFRYISEYVFKMKAYSHVDRVRFSYYMIPSRIQDVICKGADLFDMLPEEYTFQEIIAKLGPIPSTYSAVNSKFISELNNDAKILLQNSLMDANREREKNILK</sequence>
<organism evidence="1 2">
    <name type="scientific">Asparagus officinalis</name>
    <name type="common">Garden asparagus</name>
    <dbReference type="NCBI Taxonomy" id="4686"/>
    <lineage>
        <taxon>Eukaryota</taxon>
        <taxon>Viridiplantae</taxon>
        <taxon>Streptophyta</taxon>
        <taxon>Embryophyta</taxon>
        <taxon>Tracheophyta</taxon>
        <taxon>Spermatophyta</taxon>
        <taxon>Magnoliopsida</taxon>
        <taxon>Liliopsida</taxon>
        <taxon>Asparagales</taxon>
        <taxon>Asparagaceae</taxon>
        <taxon>Asparagoideae</taxon>
        <taxon>Asparagus</taxon>
    </lineage>
</organism>
<dbReference type="PANTHER" id="PTHR12224">
    <property type="entry name" value="BETA-1,4-MANNOSYL-GLYCOPROTEIN BETA-1,4-N-ACETYLGLUCOSAMINYL-TRANSFERASE"/>
    <property type="match status" value="1"/>
</dbReference>
<dbReference type="Proteomes" id="UP000243459">
    <property type="component" value="Chromosome 2"/>
</dbReference>
<dbReference type="InterPro" id="IPR006813">
    <property type="entry name" value="Glyco_trans_17"/>
</dbReference>
<dbReference type="PANTHER" id="PTHR12224:SF0">
    <property type="entry name" value="BETA-1,4-MANNOSYL-GLYCOPROTEIN 4-BETA-N-ACETYLGLUCOSAMINYLTRANSFERASE"/>
    <property type="match status" value="1"/>
</dbReference>
<evidence type="ECO:0000313" key="2">
    <source>
        <dbReference type="Proteomes" id="UP000243459"/>
    </source>
</evidence>
<dbReference type="GO" id="GO:0003830">
    <property type="term" value="F:beta-1,4-mannosylglycoprotein 4-beta-N-acetylglucosaminyltransferase activity"/>
    <property type="evidence" value="ECO:0007669"/>
    <property type="project" value="InterPro"/>
</dbReference>
<gene>
    <name evidence="1" type="ORF">A4U43_C02F15290</name>
</gene>
<dbReference type="Gene3D" id="6.10.250.3450">
    <property type="match status" value="1"/>
</dbReference>
<dbReference type="Pfam" id="PF04724">
    <property type="entry name" value="Glyco_transf_17"/>
    <property type="match status" value="1"/>
</dbReference>
<keyword evidence="2" id="KW-1185">Reference proteome</keyword>
<dbReference type="GO" id="GO:0005840">
    <property type="term" value="C:ribosome"/>
    <property type="evidence" value="ECO:0007669"/>
    <property type="project" value="InterPro"/>
</dbReference>
<dbReference type="EMBL" id="CM007382">
    <property type="protein sequence ID" value="ONK78175.1"/>
    <property type="molecule type" value="Genomic_DNA"/>
</dbReference>
<dbReference type="Gene3D" id="1.10.287.310">
    <property type="match status" value="1"/>
</dbReference>